<evidence type="ECO:0000256" key="1">
    <source>
        <dbReference type="SAM" id="Phobius"/>
    </source>
</evidence>
<keyword evidence="1" id="KW-1133">Transmembrane helix</keyword>
<proteinExistence type="predicted"/>
<evidence type="ECO:0000313" key="2">
    <source>
        <dbReference type="EMBL" id="KAK0444536.1"/>
    </source>
</evidence>
<name>A0AA39JMQ6_ARMTA</name>
<accession>A0AA39JMQ6</accession>
<reference evidence="2" key="1">
    <citation type="submission" date="2023-06" db="EMBL/GenBank/DDBJ databases">
        <authorList>
            <consortium name="Lawrence Berkeley National Laboratory"/>
            <person name="Ahrendt S."/>
            <person name="Sahu N."/>
            <person name="Indic B."/>
            <person name="Wong-Bajracharya J."/>
            <person name="Merenyi Z."/>
            <person name="Ke H.-M."/>
            <person name="Monk M."/>
            <person name="Kocsube S."/>
            <person name="Drula E."/>
            <person name="Lipzen A."/>
            <person name="Balint B."/>
            <person name="Henrissat B."/>
            <person name="Andreopoulos B."/>
            <person name="Martin F.M."/>
            <person name="Harder C.B."/>
            <person name="Rigling D."/>
            <person name="Ford K.L."/>
            <person name="Foster G.D."/>
            <person name="Pangilinan J."/>
            <person name="Papanicolaou A."/>
            <person name="Barry K."/>
            <person name="LaButti K."/>
            <person name="Viragh M."/>
            <person name="Koriabine M."/>
            <person name="Yan M."/>
            <person name="Riley R."/>
            <person name="Champramary S."/>
            <person name="Plett K.L."/>
            <person name="Tsai I.J."/>
            <person name="Slot J."/>
            <person name="Sipos G."/>
            <person name="Plett J."/>
            <person name="Nagy L.G."/>
            <person name="Grigoriev I.V."/>
        </authorList>
    </citation>
    <scope>NUCLEOTIDE SEQUENCE</scope>
    <source>
        <strain evidence="2">CCBAS 213</strain>
    </source>
</reference>
<dbReference type="EMBL" id="JAUEPS010000054">
    <property type="protein sequence ID" value="KAK0444536.1"/>
    <property type="molecule type" value="Genomic_DNA"/>
</dbReference>
<feature type="transmembrane region" description="Helical" evidence="1">
    <location>
        <begin position="21"/>
        <end position="45"/>
    </location>
</feature>
<keyword evidence="1" id="KW-0472">Membrane</keyword>
<keyword evidence="1" id="KW-0812">Transmembrane</keyword>
<dbReference type="RefSeq" id="XP_060325106.1">
    <property type="nucleotide sequence ID" value="XM_060465266.1"/>
</dbReference>
<dbReference type="GeneID" id="85348814"/>
<dbReference type="Proteomes" id="UP001175211">
    <property type="component" value="Unassembled WGS sequence"/>
</dbReference>
<organism evidence="2 3">
    <name type="scientific">Armillaria tabescens</name>
    <name type="common">Ringless honey mushroom</name>
    <name type="synonym">Agaricus tabescens</name>
    <dbReference type="NCBI Taxonomy" id="1929756"/>
    <lineage>
        <taxon>Eukaryota</taxon>
        <taxon>Fungi</taxon>
        <taxon>Dikarya</taxon>
        <taxon>Basidiomycota</taxon>
        <taxon>Agaricomycotina</taxon>
        <taxon>Agaricomycetes</taxon>
        <taxon>Agaricomycetidae</taxon>
        <taxon>Agaricales</taxon>
        <taxon>Marasmiineae</taxon>
        <taxon>Physalacriaceae</taxon>
        <taxon>Desarmillaria</taxon>
    </lineage>
</organism>
<gene>
    <name evidence="2" type="ORF">EV420DRAFT_1001763</name>
</gene>
<comment type="caution">
    <text evidence="2">The sequence shown here is derived from an EMBL/GenBank/DDBJ whole genome shotgun (WGS) entry which is preliminary data.</text>
</comment>
<evidence type="ECO:0000313" key="3">
    <source>
        <dbReference type="Proteomes" id="UP001175211"/>
    </source>
</evidence>
<dbReference type="AlphaFoldDB" id="A0AA39JMQ6"/>
<feature type="transmembrane region" description="Helical" evidence="1">
    <location>
        <begin position="95"/>
        <end position="119"/>
    </location>
</feature>
<protein>
    <submittedName>
        <fullName evidence="2">Uncharacterized protein</fullName>
    </submittedName>
</protein>
<keyword evidence="3" id="KW-1185">Reference proteome</keyword>
<sequence length="149" mass="16660">MITGKLLHREEASYTSSERRCLVAFYVLQLTGFGGLLIILFTGILSPTVAKRHFACWSFYRMGTSPCTLPNSGHIGIFGSYINSLYHHSARNPRWFLIFFLTWILITVLKVSVALNALVSPPSGVHFNWTPFCRTLPQALQLSSPSPLA</sequence>